<dbReference type="SUPFAM" id="SSF49562">
    <property type="entry name" value="C2 domain (Calcium/lipid-binding domain, CaLB)"/>
    <property type="match status" value="2"/>
</dbReference>
<dbReference type="InterPro" id="IPR043566">
    <property type="entry name" value="Rabphilin/DOC2/Noc2"/>
</dbReference>
<dbReference type="CDD" id="cd00030">
    <property type="entry name" value="C2"/>
    <property type="match status" value="2"/>
</dbReference>
<evidence type="ECO:0000256" key="1">
    <source>
        <dbReference type="ARBA" id="ARBA00022723"/>
    </source>
</evidence>
<dbReference type="InterPro" id="IPR035892">
    <property type="entry name" value="C2_domain_sf"/>
</dbReference>
<feature type="domain" description="C2" evidence="3">
    <location>
        <begin position="33"/>
        <end position="147"/>
    </location>
</feature>
<organism evidence="4 5">
    <name type="scientific">Streblomastix strix</name>
    <dbReference type="NCBI Taxonomy" id="222440"/>
    <lineage>
        <taxon>Eukaryota</taxon>
        <taxon>Metamonada</taxon>
        <taxon>Preaxostyla</taxon>
        <taxon>Oxymonadida</taxon>
        <taxon>Streblomastigidae</taxon>
        <taxon>Streblomastix</taxon>
    </lineage>
</organism>
<accession>A0A5J4VSA4</accession>
<keyword evidence="1" id="KW-0479">Metal-binding</keyword>
<dbReference type="Gene3D" id="2.60.40.150">
    <property type="entry name" value="C2 domain"/>
    <property type="match status" value="2"/>
</dbReference>
<dbReference type="SMART" id="SM00239">
    <property type="entry name" value="C2"/>
    <property type="match status" value="2"/>
</dbReference>
<feature type="compositionally biased region" description="Polar residues" evidence="2">
    <location>
        <begin position="1"/>
        <end position="10"/>
    </location>
</feature>
<dbReference type="GO" id="GO:0006887">
    <property type="term" value="P:exocytosis"/>
    <property type="evidence" value="ECO:0007669"/>
    <property type="project" value="TreeGrafter"/>
</dbReference>
<name>A0A5J4VSA4_9EUKA</name>
<dbReference type="Proteomes" id="UP000324800">
    <property type="component" value="Unassembled WGS sequence"/>
</dbReference>
<dbReference type="EMBL" id="SNRW01005265">
    <property type="protein sequence ID" value="KAA6385441.1"/>
    <property type="molecule type" value="Genomic_DNA"/>
</dbReference>
<dbReference type="PANTHER" id="PTHR45729">
    <property type="entry name" value="RABPHILIN, ISOFORM A"/>
    <property type="match status" value="1"/>
</dbReference>
<feature type="region of interest" description="Disordered" evidence="2">
    <location>
        <begin position="1"/>
        <end position="28"/>
    </location>
</feature>
<evidence type="ECO:0000313" key="5">
    <source>
        <dbReference type="Proteomes" id="UP000324800"/>
    </source>
</evidence>
<evidence type="ECO:0000313" key="4">
    <source>
        <dbReference type="EMBL" id="KAA6385441.1"/>
    </source>
</evidence>
<feature type="compositionally biased region" description="Basic and acidic residues" evidence="2">
    <location>
        <begin position="12"/>
        <end position="28"/>
    </location>
</feature>
<sequence>MQKPRTSSRSFAGEDGKPGISELEKQSRIYEEEEGQIKDMTKYQKGKVCVRIVGVRDIDPINEGQQTDIFVLMKFQGEEMKTSTVNNNLNALFHEEFRFDFDPQNTEEKNILFELWDSDNVTKHDFLGEIKTRLGSYKDSPLFLELDIYGFDERSDKVVGVLDVEIEYQISQNDEDNSTQFDTVSVNQQPIKYSQIDEEGQEDAQQANDKEIGKKSVIINLIGVKNVAAMDTNRKSDANIKIIFDGQLIGRTKKVADTVNAEYNEEFNFEFDPEATTERKLLLELWDHDTLSDDDQIGKVQQIKIPSMGMQKSSTDRLLHHPVQGNLTLCNIDFNFSVISNPDPKITPELSSIQLIKDLNVSVMLTLHQSIEQERGRTNIGVIVGASVGSNKQRNQLFQEEKLSLLTRNSYRSL</sequence>
<evidence type="ECO:0000256" key="2">
    <source>
        <dbReference type="SAM" id="MobiDB-lite"/>
    </source>
</evidence>
<dbReference type="Pfam" id="PF00168">
    <property type="entry name" value="C2"/>
    <property type="match status" value="2"/>
</dbReference>
<comment type="caution">
    <text evidence="4">The sequence shown here is derived from an EMBL/GenBank/DDBJ whole genome shotgun (WGS) entry which is preliminary data.</text>
</comment>
<dbReference type="GO" id="GO:0017158">
    <property type="term" value="P:regulation of calcium ion-dependent exocytosis"/>
    <property type="evidence" value="ECO:0007669"/>
    <property type="project" value="TreeGrafter"/>
</dbReference>
<dbReference type="PROSITE" id="PS50004">
    <property type="entry name" value="C2"/>
    <property type="match status" value="2"/>
</dbReference>
<reference evidence="4 5" key="1">
    <citation type="submission" date="2019-03" db="EMBL/GenBank/DDBJ databases">
        <title>Single cell metagenomics reveals metabolic interactions within the superorganism composed of flagellate Streblomastix strix and complex community of Bacteroidetes bacteria on its surface.</title>
        <authorList>
            <person name="Treitli S.C."/>
            <person name="Kolisko M."/>
            <person name="Husnik F."/>
            <person name="Keeling P."/>
            <person name="Hampl V."/>
        </authorList>
    </citation>
    <scope>NUCLEOTIDE SEQUENCE [LARGE SCALE GENOMIC DNA]</scope>
    <source>
        <strain evidence="4">ST1C</strain>
    </source>
</reference>
<dbReference type="OrthoDB" id="67700at2759"/>
<dbReference type="InterPro" id="IPR000008">
    <property type="entry name" value="C2_dom"/>
</dbReference>
<dbReference type="PANTHER" id="PTHR45729:SF4">
    <property type="entry name" value="RAB EFFECTOR NOC2"/>
    <property type="match status" value="1"/>
</dbReference>
<gene>
    <name evidence="4" type="ORF">EZS28_019032</name>
</gene>
<dbReference type="GO" id="GO:0046872">
    <property type="term" value="F:metal ion binding"/>
    <property type="evidence" value="ECO:0007669"/>
    <property type="project" value="UniProtKB-KW"/>
</dbReference>
<evidence type="ECO:0000259" key="3">
    <source>
        <dbReference type="PROSITE" id="PS50004"/>
    </source>
</evidence>
<protein>
    <recommendedName>
        <fullName evidence="3">C2 domain-containing protein</fullName>
    </recommendedName>
</protein>
<dbReference type="AlphaFoldDB" id="A0A5J4VSA4"/>
<feature type="domain" description="C2" evidence="3">
    <location>
        <begin position="198"/>
        <end position="320"/>
    </location>
</feature>
<proteinExistence type="predicted"/>